<proteinExistence type="predicted"/>
<name>A0A9W4SXR6_9GLOM</name>
<keyword evidence="3" id="KW-1185">Reference proteome</keyword>
<dbReference type="EMBL" id="CAMKVN010003348">
    <property type="protein sequence ID" value="CAI2184477.1"/>
    <property type="molecule type" value="Genomic_DNA"/>
</dbReference>
<evidence type="ECO:0000256" key="1">
    <source>
        <dbReference type="SAM" id="Coils"/>
    </source>
</evidence>
<sequence>MVLKKNLEKSLNDFEMRIKELEQSNEALRSQFKYLEEKVREETKAKQEIINNYEEKFRE</sequence>
<dbReference type="Proteomes" id="UP001153678">
    <property type="component" value="Unassembled WGS sequence"/>
</dbReference>
<comment type="caution">
    <text evidence="2">The sequence shown here is derived from an EMBL/GenBank/DDBJ whole genome shotgun (WGS) entry which is preliminary data.</text>
</comment>
<protein>
    <submittedName>
        <fullName evidence="2">7143_t:CDS:1</fullName>
    </submittedName>
</protein>
<accession>A0A9W4SXR6</accession>
<feature type="non-terminal residue" evidence="2">
    <location>
        <position position="59"/>
    </location>
</feature>
<evidence type="ECO:0000313" key="2">
    <source>
        <dbReference type="EMBL" id="CAI2184477.1"/>
    </source>
</evidence>
<feature type="coiled-coil region" evidence="1">
    <location>
        <begin position="4"/>
        <end position="56"/>
    </location>
</feature>
<reference evidence="2" key="1">
    <citation type="submission" date="2022-08" db="EMBL/GenBank/DDBJ databases">
        <authorList>
            <person name="Kallberg Y."/>
            <person name="Tangrot J."/>
            <person name="Rosling A."/>
        </authorList>
    </citation>
    <scope>NUCLEOTIDE SEQUENCE</scope>
    <source>
        <strain evidence="2">Wild A</strain>
    </source>
</reference>
<dbReference type="AlphaFoldDB" id="A0A9W4SXR6"/>
<gene>
    <name evidence="2" type="ORF">FWILDA_LOCUS11597</name>
</gene>
<organism evidence="2 3">
    <name type="scientific">Funneliformis geosporum</name>
    <dbReference type="NCBI Taxonomy" id="1117311"/>
    <lineage>
        <taxon>Eukaryota</taxon>
        <taxon>Fungi</taxon>
        <taxon>Fungi incertae sedis</taxon>
        <taxon>Mucoromycota</taxon>
        <taxon>Glomeromycotina</taxon>
        <taxon>Glomeromycetes</taxon>
        <taxon>Glomerales</taxon>
        <taxon>Glomeraceae</taxon>
        <taxon>Funneliformis</taxon>
    </lineage>
</organism>
<keyword evidence="1" id="KW-0175">Coiled coil</keyword>
<evidence type="ECO:0000313" key="3">
    <source>
        <dbReference type="Proteomes" id="UP001153678"/>
    </source>
</evidence>